<evidence type="ECO:0000256" key="1">
    <source>
        <dbReference type="SAM" id="SignalP"/>
    </source>
</evidence>
<proteinExistence type="predicted"/>
<accession>A0ABT9BBF4</accession>
<feature type="domain" description="Secretion system C-terminal sorting" evidence="2">
    <location>
        <begin position="507"/>
        <end position="584"/>
    </location>
</feature>
<dbReference type="InterPro" id="IPR026444">
    <property type="entry name" value="Secre_tail"/>
</dbReference>
<dbReference type="Proteomes" id="UP001176429">
    <property type="component" value="Unassembled WGS sequence"/>
</dbReference>
<sequence>MTTFPMFSGRCRWGLLLLAVLLCSLAQAQTPTWQAAALVQSSMPSNANVSATAASATGDFYVTGTFEGQLRLGGRTFTSRGGHDIYLAKWNPITNQAAWVQHFEGDDYDRVTGLAWSNNALYLTGYFNSSRLALGSQTLLNSSPANQLFTDGFVLKLQDNGSSSGVVWTQQLRGAGYDYVSALAVAGTSVFIGGSFSSDTCRLATQELRNTSNTTTTPLANDGFVARLVDGGNTASVAWVQQITGPEDEQVSSLALSGLNVYVGGTQAQFAPGPAQFGTLALPRPMGPAGFVAKIMHIGTQAAWVWVQQIDGNSGDYVHSIAASGSAVYVCGSFGSQPLTLGSIALQTQGHHDAYLARLDDAGTTASWAWARQMSGTGEERAAKVLVDGPSVYLAGSFESPAVTFGPTTLTNTASQSLYAADAFVSCLTPAGVFRWTQQVSGGSFCYAHTLTAIGPALYVGGVVYNDTTAFGTISLASPFGFAGFVGVLSTTTLAALTPLPLAGLALFPNPAHGRAALHLPAGTGAAPFSISILDGLGRVVLRREVAATASGQTTPLELAGLAPGVYAVRVQQGPAQAVQQLVVE</sequence>
<gene>
    <name evidence="3" type="ORF">Q5H93_12720</name>
</gene>
<feature type="signal peptide" evidence="1">
    <location>
        <begin position="1"/>
        <end position="28"/>
    </location>
</feature>
<comment type="caution">
    <text evidence="3">The sequence shown here is derived from an EMBL/GenBank/DDBJ whole genome shotgun (WGS) entry which is preliminary data.</text>
</comment>
<evidence type="ECO:0000259" key="2">
    <source>
        <dbReference type="Pfam" id="PF18962"/>
    </source>
</evidence>
<protein>
    <submittedName>
        <fullName evidence="3">T9SS type A sorting domain-containing protein</fullName>
    </submittedName>
</protein>
<dbReference type="Pfam" id="PF18962">
    <property type="entry name" value="Por_Secre_tail"/>
    <property type="match status" value="1"/>
</dbReference>
<reference evidence="3" key="1">
    <citation type="submission" date="2023-07" db="EMBL/GenBank/DDBJ databases">
        <authorList>
            <person name="Kim M.K."/>
        </authorList>
    </citation>
    <scope>NUCLEOTIDE SEQUENCE</scope>
    <source>
        <strain evidence="3">ASUV-10-1</strain>
    </source>
</reference>
<dbReference type="InterPro" id="IPR011043">
    <property type="entry name" value="Gal_Oxase/kelch_b-propeller"/>
</dbReference>
<evidence type="ECO:0000313" key="4">
    <source>
        <dbReference type="Proteomes" id="UP001176429"/>
    </source>
</evidence>
<dbReference type="NCBIfam" id="TIGR04183">
    <property type="entry name" value="Por_Secre_tail"/>
    <property type="match status" value="1"/>
</dbReference>
<feature type="chain" id="PRO_5047217822" evidence="1">
    <location>
        <begin position="29"/>
        <end position="585"/>
    </location>
</feature>
<keyword evidence="4" id="KW-1185">Reference proteome</keyword>
<name>A0ABT9BBF4_9BACT</name>
<dbReference type="SUPFAM" id="SSF50965">
    <property type="entry name" value="Galactose oxidase, central domain"/>
    <property type="match status" value="2"/>
</dbReference>
<organism evidence="3 4">
    <name type="scientific">Hymenobacter aranciens</name>
    <dbReference type="NCBI Taxonomy" id="3063996"/>
    <lineage>
        <taxon>Bacteria</taxon>
        <taxon>Pseudomonadati</taxon>
        <taxon>Bacteroidota</taxon>
        <taxon>Cytophagia</taxon>
        <taxon>Cytophagales</taxon>
        <taxon>Hymenobacteraceae</taxon>
        <taxon>Hymenobacter</taxon>
    </lineage>
</organism>
<dbReference type="EMBL" id="JAUQSY010000007">
    <property type="protein sequence ID" value="MDO7875599.1"/>
    <property type="molecule type" value="Genomic_DNA"/>
</dbReference>
<keyword evidence="1" id="KW-0732">Signal</keyword>
<dbReference type="RefSeq" id="WP_305006909.1">
    <property type="nucleotide sequence ID" value="NZ_JAUQSY010000007.1"/>
</dbReference>
<evidence type="ECO:0000313" key="3">
    <source>
        <dbReference type="EMBL" id="MDO7875599.1"/>
    </source>
</evidence>